<evidence type="ECO:0000313" key="2">
    <source>
        <dbReference type="Proteomes" id="UP001239111"/>
    </source>
</evidence>
<sequence>MFGLPKVVNHSLTIDEHSKLHKSAERCRVNESIGSLTILQTGDPAEAQDVFPTSQSNNTQDSCTRKRKTSVSSDLISRKRCKRVTEDDEYLSVSIHNLSIAESNNSQDVSMGDVLPQNTCSQDCDVGRVRIIPSTSTPIAQNARSQTYNECTPGSSHGRKNVREEVSFNDSPIMRPQKHSSCKRRITDISTNVIAKKFRDTRNTEIREFLETESREKNIEHHLSDENDGENSVRSPSKSFSESRNSSDENSSTRLHEPAIDEYHGPFDNQAVSSPAPLRRKANPEQWKKVKRKRKKYSGQGYTSTTGLKCPRKSFRVTVCDCGYNCPRIFTSKPQRTIWNHFYKLGEYSLQNQFIHDSTKSCKPKRKRMRSGRRSRKRVVKYFFRKGNLSYRVCRRFFLGVLDVSSSRVQRCTEKSNIDDVRDKRGTLTKSTRDYSSIIDHINSFPRYQSHYSRKDNPNMRYLPSNLNISIMYKLYVEDCGNKEITPLPERCYRDTFNNQFNLKFKHPHSDTCKTCDSLKMRITEETDEMEVRGLKEQLNAHHLKAELARSALKEDKKKVSPQCYVFTFDLQKQLPFPILTTSIAYYKRSMYVYNLGIHTFNEGDELGKGYMYMYDETEGGRGSQDIASCLVTHIVAKASHATHIIMWSDMCTGQNRNIKVTLSLMKLLQRPDIEADIIDHKFPVSGHSFLPNDTDFGAIERASKNKEIFVPDDWINVVREAKWKHPRFEVVHMSRDSFLSTEKLVKSITNRKKTVNKEKFNWLKIVWFRYERASPFKFKFEYTLDPEAEFQEVDLAKNTRGRPLQSLMSVQQDKLYPTRRIVKTAKKNDMKDLLPYIPSKHHKYFKDLPVETPIPREKTTRQRKKKSTSEDKPVASENDDEFEKLLEVFASRLGNEESEMPDTSLFSEETEENETPDAGLFSEESEENDMPYVASFSEENSAPDIVL</sequence>
<gene>
    <name evidence="1" type="ORF">QAD02_006704</name>
</gene>
<keyword evidence="2" id="KW-1185">Reference proteome</keyword>
<name>A0ACC2N1N4_9HYME</name>
<organism evidence="1 2">
    <name type="scientific">Eretmocerus hayati</name>
    <dbReference type="NCBI Taxonomy" id="131215"/>
    <lineage>
        <taxon>Eukaryota</taxon>
        <taxon>Metazoa</taxon>
        <taxon>Ecdysozoa</taxon>
        <taxon>Arthropoda</taxon>
        <taxon>Hexapoda</taxon>
        <taxon>Insecta</taxon>
        <taxon>Pterygota</taxon>
        <taxon>Neoptera</taxon>
        <taxon>Endopterygota</taxon>
        <taxon>Hymenoptera</taxon>
        <taxon>Apocrita</taxon>
        <taxon>Proctotrupomorpha</taxon>
        <taxon>Chalcidoidea</taxon>
        <taxon>Aphelinidae</taxon>
        <taxon>Aphelininae</taxon>
        <taxon>Eretmocerus</taxon>
    </lineage>
</organism>
<dbReference type="Proteomes" id="UP001239111">
    <property type="component" value="Chromosome 4"/>
</dbReference>
<comment type="caution">
    <text evidence="1">The sequence shown here is derived from an EMBL/GenBank/DDBJ whole genome shotgun (WGS) entry which is preliminary data.</text>
</comment>
<proteinExistence type="predicted"/>
<reference evidence="1" key="1">
    <citation type="submission" date="2023-04" db="EMBL/GenBank/DDBJ databases">
        <title>A chromosome-level genome assembly of the parasitoid wasp Eretmocerus hayati.</title>
        <authorList>
            <person name="Zhong Y."/>
            <person name="Liu S."/>
            <person name="Liu Y."/>
        </authorList>
    </citation>
    <scope>NUCLEOTIDE SEQUENCE</scope>
    <source>
        <strain evidence="1">ZJU_SS_LIU_2023</strain>
    </source>
</reference>
<dbReference type="EMBL" id="CM056744">
    <property type="protein sequence ID" value="KAJ8665042.1"/>
    <property type="molecule type" value="Genomic_DNA"/>
</dbReference>
<evidence type="ECO:0000313" key="1">
    <source>
        <dbReference type="EMBL" id="KAJ8665042.1"/>
    </source>
</evidence>
<protein>
    <submittedName>
        <fullName evidence="1">Uncharacterized protein</fullName>
    </submittedName>
</protein>
<accession>A0ACC2N1N4</accession>